<reference evidence="1" key="1">
    <citation type="journal article" date="2020" name="Stud. Mycol.">
        <title>101 Dothideomycetes genomes: a test case for predicting lifestyles and emergence of pathogens.</title>
        <authorList>
            <person name="Haridas S."/>
            <person name="Albert R."/>
            <person name="Binder M."/>
            <person name="Bloem J."/>
            <person name="Labutti K."/>
            <person name="Salamov A."/>
            <person name="Andreopoulos B."/>
            <person name="Baker S."/>
            <person name="Barry K."/>
            <person name="Bills G."/>
            <person name="Bluhm B."/>
            <person name="Cannon C."/>
            <person name="Castanera R."/>
            <person name="Culley D."/>
            <person name="Daum C."/>
            <person name="Ezra D."/>
            <person name="Gonzalez J."/>
            <person name="Henrissat B."/>
            <person name="Kuo A."/>
            <person name="Liang C."/>
            <person name="Lipzen A."/>
            <person name="Lutzoni F."/>
            <person name="Magnuson J."/>
            <person name="Mondo S."/>
            <person name="Nolan M."/>
            <person name="Ohm R."/>
            <person name="Pangilinan J."/>
            <person name="Park H.-J."/>
            <person name="Ramirez L."/>
            <person name="Alfaro M."/>
            <person name="Sun H."/>
            <person name="Tritt A."/>
            <person name="Yoshinaga Y."/>
            <person name="Zwiers L.-H."/>
            <person name="Turgeon B."/>
            <person name="Goodwin S."/>
            <person name="Spatafora J."/>
            <person name="Crous P."/>
            <person name="Grigoriev I."/>
        </authorList>
    </citation>
    <scope>NUCLEOTIDE SEQUENCE</scope>
    <source>
        <strain evidence="1">Tuck. ex Michener</strain>
    </source>
</reference>
<organism evidence="1 2">
    <name type="scientific">Viridothelium virens</name>
    <name type="common">Speckled blister lichen</name>
    <name type="synonym">Trypethelium virens</name>
    <dbReference type="NCBI Taxonomy" id="1048519"/>
    <lineage>
        <taxon>Eukaryota</taxon>
        <taxon>Fungi</taxon>
        <taxon>Dikarya</taxon>
        <taxon>Ascomycota</taxon>
        <taxon>Pezizomycotina</taxon>
        <taxon>Dothideomycetes</taxon>
        <taxon>Dothideomycetes incertae sedis</taxon>
        <taxon>Trypetheliales</taxon>
        <taxon>Trypetheliaceae</taxon>
        <taxon>Viridothelium</taxon>
    </lineage>
</organism>
<gene>
    <name evidence="1" type="ORF">EV356DRAFT_418583</name>
</gene>
<feature type="non-terminal residue" evidence="1">
    <location>
        <position position="151"/>
    </location>
</feature>
<dbReference type="Proteomes" id="UP000800092">
    <property type="component" value="Unassembled WGS sequence"/>
</dbReference>
<dbReference type="OrthoDB" id="5422293at2759"/>
<keyword evidence="2" id="KW-1185">Reference proteome</keyword>
<feature type="non-terminal residue" evidence="1">
    <location>
        <position position="1"/>
    </location>
</feature>
<evidence type="ECO:0000313" key="1">
    <source>
        <dbReference type="EMBL" id="KAF2231805.1"/>
    </source>
</evidence>
<evidence type="ECO:0000313" key="2">
    <source>
        <dbReference type="Proteomes" id="UP000800092"/>
    </source>
</evidence>
<dbReference type="AlphaFoldDB" id="A0A6A6H1A6"/>
<sequence>VRGETPLAALYRMYEYLVLDDQLSLRDELRDFWHEGYSWPVVGIPDPKDPNPARYAILAVMSKFLVDAFNRRIEHGLPRDTPMVVGPEECWKELLSRPKVYEKVPPWANRVPKLKNTLFLPDSRGTLPDGNFISQRFREKNIFAWNPHIHF</sequence>
<protein>
    <submittedName>
        <fullName evidence="1">Uncharacterized protein</fullName>
    </submittedName>
</protein>
<accession>A0A6A6H1A6</accession>
<dbReference type="EMBL" id="ML991822">
    <property type="protein sequence ID" value="KAF2231805.1"/>
    <property type="molecule type" value="Genomic_DNA"/>
</dbReference>
<name>A0A6A6H1A6_VIRVR</name>
<proteinExistence type="predicted"/>